<reference evidence="2" key="1">
    <citation type="journal article" date="2016" name="Nature">
        <title>Genome evolution in the allotetraploid frog Xenopus laevis.</title>
        <authorList>
            <person name="Session A.M."/>
            <person name="Uno Y."/>
            <person name="Kwon T."/>
            <person name="Chapman J.A."/>
            <person name="Toyoda A."/>
            <person name="Takahashi S."/>
            <person name="Fukui A."/>
            <person name="Hikosaka A."/>
            <person name="Suzuki A."/>
            <person name="Kondo M."/>
            <person name="van Heeringen S.J."/>
            <person name="Quigley I."/>
            <person name="Heinz S."/>
            <person name="Ogino H."/>
            <person name="Ochi H."/>
            <person name="Hellsten U."/>
            <person name="Lyons J.B."/>
            <person name="Simakov O."/>
            <person name="Putnam N."/>
            <person name="Stites J."/>
            <person name="Kuroki Y."/>
            <person name="Tanaka T."/>
            <person name="Michiue T."/>
            <person name="Watanabe M."/>
            <person name="Bogdanovic O."/>
            <person name="Lister R."/>
            <person name="Georgiou G."/>
            <person name="Paranjpe S.S."/>
            <person name="van Kruijsbergen I."/>
            <person name="Shu S."/>
            <person name="Carlson J."/>
            <person name="Kinoshita T."/>
            <person name="Ohta Y."/>
            <person name="Mawaribuchi S."/>
            <person name="Jenkins J."/>
            <person name="Grimwood J."/>
            <person name="Schmutz J."/>
            <person name="Mitros T."/>
            <person name="Mozaffari S.V."/>
            <person name="Suzuki Y."/>
            <person name="Haramoto Y."/>
            <person name="Yamamoto T.S."/>
            <person name="Takagi C."/>
            <person name="Heald R."/>
            <person name="Miller K."/>
            <person name="Haudenschild C."/>
            <person name="Kitzman J."/>
            <person name="Nakayama T."/>
            <person name="Izutsu Y."/>
            <person name="Robert J."/>
            <person name="Fortriede J."/>
            <person name="Burns K."/>
            <person name="Lotay V."/>
            <person name="Karimi K."/>
            <person name="Yasuoka Y."/>
            <person name="Dichmann D.S."/>
            <person name="Flajnik M.F."/>
            <person name="Houston D.W."/>
            <person name="Shendure J."/>
            <person name="DuPasquier L."/>
            <person name="Vize P.D."/>
            <person name="Zorn A.M."/>
            <person name="Ito M."/>
            <person name="Marcotte E.M."/>
            <person name="Wallingford J.B."/>
            <person name="Ito Y."/>
            <person name="Asashima M."/>
            <person name="Ueno N."/>
            <person name="Matsuda Y."/>
            <person name="Veenstra G.J."/>
            <person name="Fujiyama A."/>
            <person name="Harland R.M."/>
            <person name="Taira M."/>
            <person name="Rokhsar D.S."/>
        </authorList>
    </citation>
    <scope>NUCLEOTIDE SEQUENCE [LARGE SCALE GENOMIC DNA]</scope>
    <source>
        <strain evidence="2">J</strain>
    </source>
</reference>
<evidence type="ECO:0000313" key="1">
    <source>
        <dbReference type="EMBL" id="OCU00930.1"/>
    </source>
</evidence>
<protein>
    <recommendedName>
        <fullName evidence="3">GIY-YIG domain-containing protein</fullName>
    </recommendedName>
</protein>
<proteinExistence type="predicted"/>
<gene>
    <name evidence="1" type="ORF">XELAEV_18006708mg</name>
</gene>
<organism evidence="1 2">
    <name type="scientific">Xenopus laevis</name>
    <name type="common">African clawed frog</name>
    <dbReference type="NCBI Taxonomy" id="8355"/>
    <lineage>
        <taxon>Eukaryota</taxon>
        <taxon>Metazoa</taxon>
        <taxon>Chordata</taxon>
        <taxon>Craniata</taxon>
        <taxon>Vertebrata</taxon>
        <taxon>Euteleostomi</taxon>
        <taxon>Amphibia</taxon>
        <taxon>Batrachia</taxon>
        <taxon>Anura</taxon>
        <taxon>Pipoidea</taxon>
        <taxon>Pipidae</taxon>
        <taxon>Xenopodinae</taxon>
        <taxon>Xenopus</taxon>
        <taxon>Xenopus</taxon>
    </lineage>
</organism>
<accession>A0A974DZ52</accession>
<evidence type="ECO:0008006" key="3">
    <source>
        <dbReference type="Google" id="ProtNLM"/>
    </source>
</evidence>
<sequence length="128" mass="14551">MATRHVYLSILGWIQCPNIFKGKEFVHLGTGCWVQLQGHYTCISKYVIYALTCPCGLIYIGETTQMVKSHIFQHKSSINLGNTSLPVSKHFLEMGHNADQLKYMVLDGIPLLKYGGECGFKLKQREVW</sequence>
<evidence type="ECO:0000313" key="2">
    <source>
        <dbReference type="Proteomes" id="UP000694892"/>
    </source>
</evidence>
<dbReference type="Proteomes" id="UP000694892">
    <property type="component" value="Chromosome 1L"/>
</dbReference>
<dbReference type="AlphaFoldDB" id="A0A974DZ52"/>
<name>A0A974DZ52_XENLA</name>
<dbReference type="EMBL" id="CM004466">
    <property type="protein sequence ID" value="OCU00930.1"/>
    <property type="molecule type" value="Genomic_DNA"/>
</dbReference>